<dbReference type="RefSeq" id="WP_345728381.1">
    <property type="nucleotide sequence ID" value="NZ_BAAAYN010000017.1"/>
</dbReference>
<sequence>MTSSPLTDRQLWADATAGDDNAFGAIFDRHAKAVYNHCFRLTGNWTLADDATSATFLAAWRRRSTVTLVHDSALPWLLTVATNTVRDERRSLRRRLSLLERIPTPPPSPDHADAVAERLDDEQRMAEVLAATDDLPPAEREALALCVWSGVSYADAAEVLGIAEASVRSRVSRAKSRLTKTLNTVSARTGGKNR</sequence>
<keyword evidence="8" id="KW-1185">Reference proteome</keyword>
<dbReference type="Proteomes" id="UP001501676">
    <property type="component" value="Unassembled WGS sequence"/>
</dbReference>
<dbReference type="InterPro" id="IPR036388">
    <property type="entry name" value="WH-like_DNA-bd_sf"/>
</dbReference>
<protein>
    <submittedName>
        <fullName evidence="7">RNA polymerase sigma factor</fullName>
    </submittedName>
</protein>
<proteinExistence type="inferred from homology"/>
<dbReference type="PANTHER" id="PTHR43133:SF25">
    <property type="entry name" value="RNA POLYMERASE SIGMA FACTOR RFAY-RELATED"/>
    <property type="match status" value="1"/>
</dbReference>
<evidence type="ECO:0000256" key="1">
    <source>
        <dbReference type="ARBA" id="ARBA00010641"/>
    </source>
</evidence>
<feature type="domain" description="RNA polymerase sigma factor 70 region 4 type 2" evidence="6">
    <location>
        <begin position="127"/>
        <end position="178"/>
    </location>
</feature>
<reference evidence="8" key="1">
    <citation type="journal article" date="2019" name="Int. J. Syst. Evol. Microbiol.">
        <title>The Global Catalogue of Microorganisms (GCM) 10K type strain sequencing project: providing services to taxonomists for standard genome sequencing and annotation.</title>
        <authorList>
            <consortium name="The Broad Institute Genomics Platform"/>
            <consortium name="The Broad Institute Genome Sequencing Center for Infectious Disease"/>
            <person name="Wu L."/>
            <person name="Ma J."/>
        </authorList>
    </citation>
    <scope>NUCLEOTIDE SEQUENCE [LARGE SCALE GENOMIC DNA]</scope>
    <source>
        <strain evidence="8">JCM 9458</strain>
    </source>
</reference>
<dbReference type="SUPFAM" id="SSF88659">
    <property type="entry name" value="Sigma3 and sigma4 domains of RNA polymerase sigma factors"/>
    <property type="match status" value="1"/>
</dbReference>
<dbReference type="SUPFAM" id="SSF88946">
    <property type="entry name" value="Sigma2 domain of RNA polymerase sigma factors"/>
    <property type="match status" value="1"/>
</dbReference>
<dbReference type="Pfam" id="PF04542">
    <property type="entry name" value="Sigma70_r2"/>
    <property type="match status" value="1"/>
</dbReference>
<dbReference type="InterPro" id="IPR013324">
    <property type="entry name" value="RNA_pol_sigma_r3/r4-like"/>
</dbReference>
<evidence type="ECO:0000256" key="3">
    <source>
        <dbReference type="ARBA" id="ARBA00023082"/>
    </source>
</evidence>
<dbReference type="Gene3D" id="1.10.1740.10">
    <property type="match status" value="1"/>
</dbReference>
<dbReference type="NCBIfam" id="TIGR02937">
    <property type="entry name" value="sigma70-ECF"/>
    <property type="match status" value="1"/>
</dbReference>
<dbReference type="PANTHER" id="PTHR43133">
    <property type="entry name" value="RNA POLYMERASE ECF-TYPE SIGMA FACTO"/>
    <property type="match status" value="1"/>
</dbReference>
<accession>A0ABP6SWU9</accession>
<evidence type="ECO:0000313" key="7">
    <source>
        <dbReference type="EMBL" id="GAA3386780.1"/>
    </source>
</evidence>
<evidence type="ECO:0000259" key="5">
    <source>
        <dbReference type="Pfam" id="PF04542"/>
    </source>
</evidence>
<dbReference type="InterPro" id="IPR007627">
    <property type="entry name" value="RNA_pol_sigma70_r2"/>
</dbReference>
<name>A0ABP6SWU9_9ACTN</name>
<feature type="domain" description="RNA polymerase sigma-70 region 2" evidence="5">
    <location>
        <begin position="27"/>
        <end position="95"/>
    </location>
</feature>
<keyword evidence="4" id="KW-0804">Transcription</keyword>
<evidence type="ECO:0000256" key="2">
    <source>
        <dbReference type="ARBA" id="ARBA00023015"/>
    </source>
</evidence>
<keyword evidence="2" id="KW-0805">Transcription regulation</keyword>
<evidence type="ECO:0000259" key="6">
    <source>
        <dbReference type="Pfam" id="PF08281"/>
    </source>
</evidence>
<gene>
    <name evidence="7" type="ORF">GCM10020369_26760</name>
</gene>
<dbReference type="Gene3D" id="1.10.10.10">
    <property type="entry name" value="Winged helix-like DNA-binding domain superfamily/Winged helix DNA-binding domain"/>
    <property type="match status" value="1"/>
</dbReference>
<organism evidence="7 8">
    <name type="scientific">Cryptosporangium minutisporangium</name>
    <dbReference type="NCBI Taxonomy" id="113569"/>
    <lineage>
        <taxon>Bacteria</taxon>
        <taxon>Bacillati</taxon>
        <taxon>Actinomycetota</taxon>
        <taxon>Actinomycetes</taxon>
        <taxon>Cryptosporangiales</taxon>
        <taxon>Cryptosporangiaceae</taxon>
        <taxon>Cryptosporangium</taxon>
    </lineage>
</organism>
<comment type="caution">
    <text evidence="7">The sequence shown here is derived from an EMBL/GenBank/DDBJ whole genome shotgun (WGS) entry which is preliminary data.</text>
</comment>
<dbReference type="InterPro" id="IPR039425">
    <property type="entry name" value="RNA_pol_sigma-70-like"/>
</dbReference>
<dbReference type="InterPro" id="IPR013249">
    <property type="entry name" value="RNA_pol_sigma70_r4_t2"/>
</dbReference>
<dbReference type="InterPro" id="IPR014284">
    <property type="entry name" value="RNA_pol_sigma-70_dom"/>
</dbReference>
<dbReference type="Pfam" id="PF08281">
    <property type="entry name" value="Sigma70_r4_2"/>
    <property type="match status" value="1"/>
</dbReference>
<evidence type="ECO:0000313" key="8">
    <source>
        <dbReference type="Proteomes" id="UP001501676"/>
    </source>
</evidence>
<evidence type="ECO:0000256" key="4">
    <source>
        <dbReference type="ARBA" id="ARBA00023163"/>
    </source>
</evidence>
<dbReference type="InterPro" id="IPR013325">
    <property type="entry name" value="RNA_pol_sigma_r2"/>
</dbReference>
<keyword evidence="3" id="KW-0731">Sigma factor</keyword>
<dbReference type="EMBL" id="BAAAYN010000017">
    <property type="protein sequence ID" value="GAA3386780.1"/>
    <property type="molecule type" value="Genomic_DNA"/>
</dbReference>
<comment type="similarity">
    <text evidence="1">Belongs to the sigma-70 factor family. ECF subfamily.</text>
</comment>
<dbReference type="CDD" id="cd06171">
    <property type="entry name" value="Sigma70_r4"/>
    <property type="match status" value="1"/>
</dbReference>